<dbReference type="InterPro" id="IPR035595">
    <property type="entry name" value="UDP_glycos_trans_CS"/>
</dbReference>
<comment type="subcellular location">
    <subcellularLocation>
        <location evidence="5">Membrane</location>
        <topology evidence="5">Single-pass membrane protein</topology>
    </subcellularLocation>
</comment>
<dbReference type="SUPFAM" id="SSF53756">
    <property type="entry name" value="UDP-Glycosyltransferase/glycogen phosphorylase"/>
    <property type="match status" value="1"/>
</dbReference>
<protein>
    <recommendedName>
        <fullName evidence="5">UDP-glucuronosyltransferase</fullName>
        <ecNumber evidence="5">2.4.1.17</ecNumber>
    </recommendedName>
</protein>
<gene>
    <name evidence="6" type="ORF">CINC_LOCUS649</name>
</gene>
<dbReference type="FunFam" id="3.40.50.2000:FF:000021">
    <property type="entry name" value="UDP-glucuronosyltransferase"/>
    <property type="match status" value="1"/>
</dbReference>
<dbReference type="OrthoDB" id="5835829at2759"/>
<evidence type="ECO:0000313" key="7">
    <source>
        <dbReference type="Proteomes" id="UP001154114"/>
    </source>
</evidence>
<keyword evidence="5" id="KW-1133">Transmembrane helix</keyword>
<name>A0A9P0BKD9_CHRIL</name>
<evidence type="ECO:0000256" key="5">
    <source>
        <dbReference type="RuleBase" id="RU362059"/>
    </source>
</evidence>
<dbReference type="AlphaFoldDB" id="A0A9P0BKD9"/>
<feature type="signal peptide" evidence="5">
    <location>
        <begin position="1"/>
        <end position="21"/>
    </location>
</feature>
<dbReference type="PANTHER" id="PTHR48043:SF145">
    <property type="entry name" value="FI06409P-RELATED"/>
    <property type="match status" value="1"/>
</dbReference>
<dbReference type="Pfam" id="PF00201">
    <property type="entry name" value="UDPGT"/>
    <property type="match status" value="1"/>
</dbReference>
<dbReference type="EMBL" id="LR824004">
    <property type="protein sequence ID" value="CAH0578324.1"/>
    <property type="molecule type" value="Genomic_DNA"/>
</dbReference>
<keyword evidence="7" id="KW-1185">Reference proteome</keyword>
<feature type="chain" id="PRO_5040546294" description="UDP-glucuronosyltransferase" evidence="5">
    <location>
        <begin position="22"/>
        <end position="517"/>
    </location>
</feature>
<dbReference type="Gene3D" id="3.40.50.2000">
    <property type="entry name" value="Glycogen Phosphorylase B"/>
    <property type="match status" value="2"/>
</dbReference>
<feature type="transmembrane region" description="Helical" evidence="5">
    <location>
        <begin position="484"/>
        <end position="508"/>
    </location>
</feature>
<keyword evidence="5" id="KW-0472">Membrane</keyword>
<dbReference type="GO" id="GO:0016020">
    <property type="term" value="C:membrane"/>
    <property type="evidence" value="ECO:0007669"/>
    <property type="project" value="UniProtKB-SubCell"/>
</dbReference>
<dbReference type="Proteomes" id="UP001154114">
    <property type="component" value="Chromosome 1"/>
</dbReference>
<keyword evidence="5" id="KW-0812">Transmembrane</keyword>
<dbReference type="PANTHER" id="PTHR48043">
    <property type="entry name" value="EG:EG0003.4 PROTEIN-RELATED"/>
    <property type="match status" value="1"/>
</dbReference>
<evidence type="ECO:0000256" key="3">
    <source>
        <dbReference type="ARBA" id="ARBA00022679"/>
    </source>
</evidence>
<keyword evidence="5" id="KW-0732">Signal</keyword>
<evidence type="ECO:0000256" key="1">
    <source>
        <dbReference type="ARBA" id="ARBA00009995"/>
    </source>
</evidence>
<evidence type="ECO:0000313" key="6">
    <source>
        <dbReference type="EMBL" id="CAH0578324.1"/>
    </source>
</evidence>
<evidence type="ECO:0000256" key="4">
    <source>
        <dbReference type="RuleBase" id="RU003718"/>
    </source>
</evidence>
<dbReference type="InterPro" id="IPR050271">
    <property type="entry name" value="UDP-glycosyltransferase"/>
</dbReference>
<dbReference type="CDD" id="cd03784">
    <property type="entry name" value="GT1_Gtf-like"/>
    <property type="match status" value="1"/>
</dbReference>
<dbReference type="GO" id="GO:0015020">
    <property type="term" value="F:glucuronosyltransferase activity"/>
    <property type="evidence" value="ECO:0007669"/>
    <property type="project" value="UniProtKB-EC"/>
</dbReference>
<dbReference type="InterPro" id="IPR002213">
    <property type="entry name" value="UDP_glucos_trans"/>
</dbReference>
<reference evidence="6" key="1">
    <citation type="submission" date="2021-12" db="EMBL/GenBank/DDBJ databases">
        <authorList>
            <person name="King R."/>
        </authorList>
    </citation>
    <scope>NUCLEOTIDE SEQUENCE</scope>
</reference>
<keyword evidence="3 4" id="KW-0808">Transferase</keyword>
<dbReference type="EC" id="2.4.1.17" evidence="5"/>
<keyword evidence="2 4" id="KW-0328">Glycosyltransferase</keyword>
<organism evidence="6 7">
    <name type="scientific">Chrysodeixis includens</name>
    <name type="common">Soybean looper</name>
    <name type="synonym">Pseudoplusia includens</name>
    <dbReference type="NCBI Taxonomy" id="689277"/>
    <lineage>
        <taxon>Eukaryota</taxon>
        <taxon>Metazoa</taxon>
        <taxon>Ecdysozoa</taxon>
        <taxon>Arthropoda</taxon>
        <taxon>Hexapoda</taxon>
        <taxon>Insecta</taxon>
        <taxon>Pterygota</taxon>
        <taxon>Neoptera</taxon>
        <taxon>Endopterygota</taxon>
        <taxon>Lepidoptera</taxon>
        <taxon>Glossata</taxon>
        <taxon>Ditrysia</taxon>
        <taxon>Noctuoidea</taxon>
        <taxon>Noctuidae</taxon>
        <taxon>Plusiinae</taxon>
        <taxon>Chrysodeixis</taxon>
    </lineage>
</organism>
<dbReference type="PROSITE" id="PS00375">
    <property type="entry name" value="UDPGT"/>
    <property type="match status" value="1"/>
</dbReference>
<accession>A0A9P0BKD9</accession>
<proteinExistence type="inferred from homology"/>
<comment type="similarity">
    <text evidence="1 4">Belongs to the UDP-glycosyltransferase family.</text>
</comment>
<comment type="catalytic activity">
    <reaction evidence="5">
        <text>glucuronate acceptor + UDP-alpha-D-glucuronate = acceptor beta-D-glucuronoside + UDP + H(+)</text>
        <dbReference type="Rhea" id="RHEA:21032"/>
        <dbReference type="ChEBI" id="CHEBI:15378"/>
        <dbReference type="ChEBI" id="CHEBI:58052"/>
        <dbReference type="ChEBI" id="CHEBI:58223"/>
        <dbReference type="ChEBI" id="CHEBI:132367"/>
        <dbReference type="ChEBI" id="CHEBI:132368"/>
        <dbReference type="EC" id="2.4.1.17"/>
    </reaction>
</comment>
<evidence type="ECO:0000256" key="2">
    <source>
        <dbReference type="ARBA" id="ARBA00022676"/>
    </source>
</evidence>
<sequence>MLRTKVLFFICLYSAVSYVDSKRILGIFSMPSLSHQVVFRALTFQLAKRGHELVVFTPNPVSPADGIPNNITEIDTGQSYQILEELMGRALNKKVLQRGVVMSLRAMNTEVLSKAIIKIVSSQFDLPEVRKIIEDKSQKFDLVIAEPILSIPLIAGEIFNAPVILLSSFYGSSDIFEIMGALSWHPMYYPSFYRTKYKDLTLLEKIGAIYLEWRLIQASLATDEKQDEYLKARFGPNVPSVRELRNNVQMLFLNAHPIMGNNRPVPPSVVYLGGLHLKPPKPLPQYLQTHLDASTRGVVYVSFGTNVRPSNMDQDLLDAFLQAFKSLPYEILWKFDGDSLRSIPKNLLIQKWFPQRDLLLHRNIKAFVTQGGLQSSDEAIDAGVPLVGIPMLADQWYNVNKFVELGIGVRINALEMTADDLIEAVEKVINETSYRKAVRRIRDIINDQPESPLERAVWWTEHVLRHGGKHLRAPSANITWSEHLMLDVLLVVLGAFTALGTLLVFTCFKIRNLLKLY</sequence>